<dbReference type="Proteomes" id="UP000709295">
    <property type="component" value="Unassembled WGS sequence"/>
</dbReference>
<feature type="chain" id="PRO_5035213411" description="RxLR effector protein" evidence="1">
    <location>
        <begin position="21"/>
        <end position="573"/>
    </location>
</feature>
<gene>
    <name evidence="2" type="ORF">JG688_00008446</name>
</gene>
<keyword evidence="1" id="KW-0732">Signal</keyword>
<organism evidence="2 3">
    <name type="scientific">Phytophthora aleatoria</name>
    <dbReference type="NCBI Taxonomy" id="2496075"/>
    <lineage>
        <taxon>Eukaryota</taxon>
        <taxon>Sar</taxon>
        <taxon>Stramenopiles</taxon>
        <taxon>Oomycota</taxon>
        <taxon>Peronosporomycetes</taxon>
        <taxon>Peronosporales</taxon>
        <taxon>Peronosporaceae</taxon>
        <taxon>Phytophthora</taxon>
    </lineage>
</organism>
<feature type="signal peptide" evidence="1">
    <location>
        <begin position="1"/>
        <end position="20"/>
    </location>
</feature>
<evidence type="ECO:0000256" key="1">
    <source>
        <dbReference type="SAM" id="SignalP"/>
    </source>
</evidence>
<keyword evidence="3" id="KW-1185">Reference proteome</keyword>
<reference evidence="2" key="1">
    <citation type="submission" date="2021-01" db="EMBL/GenBank/DDBJ databases">
        <title>Phytophthora aleatoria, a newly-described species from Pinus radiata is distinct from Phytophthora cactorum isolates based on comparative genomics.</title>
        <authorList>
            <person name="Mcdougal R."/>
            <person name="Panda P."/>
            <person name="Williams N."/>
            <person name="Studholme D.J."/>
        </authorList>
    </citation>
    <scope>NUCLEOTIDE SEQUENCE</scope>
    <source>
        <strain evidence="2">NZFS 4037</strain>
    </source>
</reference>
<protein>
    <recommendedName>
        <fullName evidence="4">RxLR effector protein</fullName>
    </recommendedName>
</protein>
<evidence type="ECO:0008006" key="4">
    <source>
        <dbReference type="Google" id="ProtNLM"/>
    </source>
</evidence>
<evidence type="ECO:0000313" key="2">
    <source>
        <dbReference type="EMBL" id="KAG6962776.1"/>
    </source>
</evidence>
<accession>A0A8J5II92</accession>
<dbReference type="AlphaFoldDB" id="A0A8J5II92"/>
<name>A0A8J5II92_9STRA</name>
<dbReference type="EMBL" id="JAENGY010000445">
    <property type="protein sequence ID" value="KAG6962776.1"/>
    <property type="molecule type" value="Genomic_DNA"/>
</dbReference>
<proteinExistence type="predicted"/>
<sequence length="573" mass="64866">MRLPYVVLVAAVALLAVTNAVSLTSDAKRNRPEFSPTTRSFVVEQQHKGKDGDNVFLKLKLNKAGESILENPKFLAWEKYVTDYNAKPGNQEISMISTLAKHYDDDVLAKILDTASKSTVADTKRIGSSLQKQQVKFWRDENLYPTDVFARLRLNGKDKLDDILTNPSFYALNRYLVDYNVRKGHSLTMVEVLRRGYGDEALAKMLQQTATNAKDVKTQEMAVRLQVEQLKSWKKIGFNSDTVFKRLGLHEDGVTFENPNFAAWEKYVRNWSGEKTTPFDSLWTKYGENTLATMLVAPREKFGENEVITLLQSQLIQKWLGMIKDPNDVAKMLGYSDSYPTFPVLYTALNISSIPSVINDYKLPAENALASGFDDKYSGNIENRARHIFATLEFVLSRPPDHGNVMNKLNDLTYPHVIERRGMPGFNRADAMHTVQDGVVNLVSSGSDFISNPKTFYLQSDMPLEAGYTDRERGDLASQVEADKNNVIGEKTVYLRGISRYQVWLYQNKRSLLSDELLEVVGNNEEAYLEQNEAGVGSLKKDAVLQFMRENTTVSPIQYDLHAADDFEKVYCS</sequence>
<comment type="caution">
    <text evidence="2">The sequence shown here is derived from an EMBL/GenBank/DDBJ whole genome shotgun (WGS) entry which is preliminary data.</text>
</comment>
<evidence type="ECO:0000313" key="3">
    <source>
        <dbReference type="Proteomes" id="UP000709295"/>
    </source>
</evidence>